<sequence>MALTSWNKERMGASCHSAFMCSNGSHISKGLLKKLPSNKLLPKILQPVRSTTEWGSAKIIPELRSRETSRKVRIPSLTISCFPLWPTFFTSVVGKDPNGWVCFNFRSAIISLIPLRLPSDRLKWLFWWLSGIRDP</sequence>
<organism evidence="1 2">
    <name type="scientific">Riccia fluitans</name>
    <dbReference type="NCBI Taxonomy" id="41844"/>
    <lineage>
        <taxon>Eukaryota</taxon>
        <taxon>Viridiplantae</taxon>
        <taxon>Streptophyta</taxon>
        <taxon>Embryophyta</taxon>
        <taxon>Marchantiophyta</taxon>
        <taxon>Marchantiopsida</taxon>
        <taxon>Marchantiidae</taxon>
        <taxon>Marchantiales</taxon>
        <taxon>Ricciaceae</taxon>
        <taxon>Riccia</taxon>
    </lineage>
</organism>
<evidence type="ECO:0000313" key="1">
    <source>
        <dbReference type="EMBL" id="KAL2642293.1"/>
    </source>
</evidence>
<proteinExistence type="predicted"/>
<keyword evidence="2" id="KW-1185">Reference proteome</keyword>
<accession>A0ABD1Z3H5</accession>
<dbReference type="AlphaFoldDB" id="A0ABD1Z3H5"/>
<protein>
    <submittedName>
        <fullName evidence="1">Uncharacterized protein</fullName>
    </submittedName>
</protein>
<dbReference type="EMBL" id="JBHFFA010000002">
    <property type="protein sequence ID" value="KAL2642293.1"/>
    <property type="molecule type" value="Genomic_DNA"/>
</dbReference>
<evidence type="ECO:0000313" key="2">
    <source>
        <dbReference type="Proteomes" id="UP001605036"/>
    </source>
</evidence>
<comment type="caution">
    <text evidence="1">The sequence shown here is derived from an EMBL/GenBank/DDBJ whole genome shotgun (WGS) entry which is preliminary data.</text>
</comment>
<dbReference type="Proteomes" id="UP001605036">
    <property type="component" value="Unassembled WGS sequence"/>
</dbReference>
<name>A0ABD1Z3H5_9MARC</name>
<reference evidence="1 2" key="1">
    <citation type="submission" date="2024-09" db="EMBL/GenBank/DDBJ databases">
        <title>Chromosome-scale assembly of Riccia fluitans.</title>
        <authorList>
            <person name="Paukszto L."/>
            <person name="Sawicki J."/>
            <person name="Karawczyk K."/>
            <person name="Piernik-Szablinska J."/>
            <person name="Szczecinska M."/>
            <person name="Mazdziarz M."/>
        </authorList>
    </citation>
    <scope>NUCLEOTIDE SEQUENCE [LARGE SCALE GENOMIC DNA]</scope>
    <source>
        <strain evidence="1">Rf_01</strain>
        <tissue evidence="1">Aerial parts of the thallus</tissue>
    </source>
</reference>
<gene>
    <name evidence="1" type="ORF">R1flu_009880</name>
</gene>